<evidence type="ECO:0008006" key="4">
    <source>
        <dbReference type="Google" id="ProtNLM"/>
    </source>
</evidence>
<dbReference type="AlphaFoldDB" id="A0A0L6U6J8"/>
<dbReference type="VEuPathDB" id="FungiDB:VP01_947g8"/>
<reference evidence="2 3" key="1">
    <citation type="submission" date="2015-08" db="EMBL/GenBank/DDBJ databases">
        <title>Next Generation Sequencing and Analysis of the Genome of Puccinia sorghi L Schw, the Causal Agent of Maize Common Rust.</title>
        <authorList>
            <person name="Rochi L."/>
            <person name="Burguener G."/>
            <person name="Darino M."/>
            <person name="Turjanski A."/>
            <person name="Kreff E."/>
            <person name="Dieguez M.J."/>
            <person name="Sacco F."/>
        </authorList>
    </citation>
    <scope>NUCLEOTIDE SEQUENCE [LARGE SCALE GENOMIC DNA]</scope>
    <source>
        <strain evidence="2 3">RO10H11247</strain>
    </source>
</reference>
<evidence type="ECO:0000313" key="2">
    <source>
        <dbReference type="EMBL" id="KNZ44141.1"/>
    </source>
</evidence>
<feature type="region of interest" description="Disordered" evidence="1">
    <location>
        <begin position="67"/>
        <end position="119"/>
    </location>
</feature>
<keyword evidence="3" id="KW-1185">Reference proteome</keyword>
<accession>A0A0L6U6J8</accession>
<proteinExistence type="predicted"/>
<name>A0A0L6U6J8_9BASI</name>
<organism evidence="2 3">
    <name type="scientific">Puccinia sorghi</name>
    <dbReference type="NCBI Taxonomy" id="27349"/>
    <lineage>
        <taxon>Eukaryota</taxon>
        <taxon>Fungi</taxon>
        <taxon>Dikarya</taxon>
        <taxon>Basidiomycota</taxon>
        <taxon>Pucciniomycotina</taxon>
        <taxon>Pucciniomycetes</taxon>
        <taxon>Pucciniales</taxon>
        <taxon>Pucciniaceae</taxon>
        <taxon>Puccinia</taxon>
    </lineage>
</organism>
<protein>
    <recommendedName>
        <fullName evidence="4">C2H2-type domain-containing protein</fullName>
    </recommendedName>
</protein>
<dbReference type="Proteomes" id="UP000037035">
    <property type="component" value="Unassembled WGS sequence"/>
</dbReference>
<dbReference type="EMBL" id="LAVV01015137">
    <property type="protein sequence ID" value="KNZ44141.1"/>
    <property type="molecule type" value="Genomic_DNA"/>
</dbReference>
<evidence type="ECO:0000256" key="1">
    <source>
        <dbReference type="SAM" id="MobiDB-lite"/>
    </source>
</evidence>
<evidence type="ECO:0000313" key="3">
    <source>
        <dbReference type="Proteomes" id="UP000037035"/>
    </source>
</evidence>
<feature type="region of interest" description="Disordered" evidence="1">
    <location>
        <begin position="141"/>
        <end position="195"/>
    </location>
</feature>
<gene>
    <name evidence="2" type="ORF">VP01_947g8</name>
</gene>
<dbReference type="OrthoDB" id="2507215at2759"/>
<comment type="caution">
    <text evidence="2">The sequence shown here is derived from an EMBL/GenBank/DDBJ whole genome shotgun (WGS) entry which is preliminary data.</text>
</comment>
<feature type="compositionally biased region" description="Low complexity" evidence="1">
    <location>
        <begin position="98"/>
        <end position="119"/>
    </location>
</feature>
<sequence>MAVFQLARQRVTTRCPGSLPINVGELSRTGEAELEAPSPQQPLRLTTRLRRYPLQIKLSDISTDHVPIDDQAATTPMGQWLPRVEAGPPGSRESPRPVSHWSSDSDPSSDSVCTSSAVVPEEAAERLAQNLALNRHGLQLPEGISPTNPGFPPDGLGPLVASPRTAVSMDTPSPVKRPATAARRQHGKRQKPLPPLAIPSQRVAVVVPRTRLRPAKTLRPISDPVLAHPGRSPRPRQPPLFSCPLCNLQLPLLASIKSHIALRHPTHVKPNNN</sequence>